<accession>A0A4V6P2W7</accession>
<feature type="transmembrane region" description="Helical" evidence="8">
    <location>
        <begin position="73"/>
        <end position="92"/>
    </location>
</feature>
<evidence type="ECO:0000256" key="2">
    <source>
        <dbReference type="ARBA" id="ARBA00007069"/>
    </source>
</evidence>
<feature type="transmembrane region" description="Helical" evidence="8">
    <location>
        <begin position="253"/>
        <end position="272"/>
    </location>
</feature>
<proteinExistence type="inferred from homology"/>
<gene>
    <name evidence="10" type="ORF">EV671_1001326</name>
</gene>
<dbReference type="EMBL" id="SMBU01000001">
    <property type="protein sequence ID" value="TCV04570.1"/>
    <property type="molecule type" value="Genomic_DNA"/>
</dbReference>
<dbReference type="PANTHER" id="PTHR43848:SF2">
    <property type="entry name" value="PUTRESCINE TRANSPORT SYSTEM PERMEASE PROTEIN POTI"/>
    <property type="match status" value="1"/>
</dbReference>
<evidence type="ECO:0000313" key="10">
    <source>
        <dbReference type="EMBL" id="TCV04570.1"/>
    </source>
</evidence>
<dbReference type="PANTHER" id="PTHR43848">
    <property type="entry name" value="PUTRESCINE TRANSPORT SYSTEM PERMEASE PROTEIN POTI"/>
    <property type="match status" value="1"/>
</dbReference>
<keyword evidence="4" id="KW-1003">Cell membrane</keyword>
<dbReference type="GO" id="GO:0055085">
    <property type="term" value="P:transmembrane transport"/>
    <property type="evidence" value="ECO:0007669"/>
    <property type="project" value="InterPro"/>
</dbReference>
<evidence type="ECO:0000256" key="8">
    <source>
        <dbReference type="RuleBase" id="RU363032"/>
    </source>
</evidence>
<protein>
    <submittedName>
        <fullName evidence="10">Putrescine transport system permease protein</fullName>
    </submittedName>
</protein>
<feature type="domain" description="ABC transmembrane type-1" evidence="9">
    <location>
        <begin position="67"/>
        <end position="272"/>
    </location>
</feature>
<dbReference type="SUPFAM" id="SSF161098">
    <property type="entry name" value="MetI-like"/>
    <property type="match status" value="1"/>
</dbReference>
<dbReference type="CDD" id="cd06261">
    <property type="entry name" value="TM_PBP2"/>
    <property type="match status" value="1"/>
</dbReference>
<dbReference type="InterPro" id="IPR051789">
    <property type="entry name" value="Bact_Polyamine_Transport"/>
</dbReference>
<keyword evidence="6 8" id="KW-1133">Transmembrane helix</keyword>
<evidence type="ECO:0000256" key="3">
    <source>
        <dbReference type="ARBA" id="ARBA00022448"/>
    </source>
</evidence>
<evidence type="ECO:0000256" key="5">
    <source>
        <dbReference type="ARBA" id="ARBA00022692"/>
    </source>
</evidence>
<dbReference type="Gene3D" id="1.10.3720.10">
    <property type="entry name" value="MetI-like"/>
    <property type="match status" value="1"/>
</dbReference>
<comment type="caution">
    <text evidence="10">The sequence shown here is derived from an EMBL/GenBank/DDBJ whole genome shotgun (WGS) entry which is preliminary data.</text>
</comment>
<dbReference type="InterPro" id="IPR035906">
    <property type="entry name" value="MetI-like_sf"/>
</dbReference>
<dbReference type="AlphaFoldDB" id="A0A4V6P2W7"/>
<dbReference type="GO" id="GO:0005886">
    <property type="term" value="C:plasma membrane"/>
    <property type="evidence" value="ECO:0007669"/>
    <property type="project" value="UniProtKB-SubCell"/>
</dbReference>
<evidence type="ECO:0000256" key="7">
    <source>
        <dbReference type="ARBA" id="ARBA00023136"/>
    </source>
</evidence>
<evidence type="ECO:0000256" key="1">
    <source>
        <dbReference type="ARBA" id="ARBA00004651"/>
    </source>
</evidence>
<evidence type="ECO:0000256" key="6">
    <source>
        <dbReference type="ARBA" id="ARBA00022989"/>
    </source>
</evidence>
<evidence type="ECO:0000313" key="11">
    <source>
        <dbReference type="Proteomes" id="UP000295110"/>
    </source>
</evidence>
<keyword evidence="11" id="KW-1185">Reference proteome</keyword>
<comment type="similarity">
    <text evidence="2">Belongs to the binding-protein-dependent transport system permease family. CysTW subfamily.</text>
</comment>
<evidence type="ECO:0000259" key="9">
    <source>
        <dbReference type="PROSITE" id="PS50928"/>
    </source>
</evidence>
<keyword evidence="5 8" id="KW-0812">Transmembrane</keyword>
<evidence type="ECO:0000256" key="4">
    <source>
        <dbReference type="ARBA" id="ARBA00022475"/>
    </source>
</evidence>
<keyword evidence="7 8" id="KW-0472">Membrane</keyword>
<dbReference type="Pfam" id="PF00528">
    <property type="entry name" value="BPD_transp_1"/>
    <property type="match status" value="1"/>
</dbReference>
<organism evidence="10 11">
    <name type="scientific">Roseateles saccharophilus</name>
    <name type="common">Pseudomonas saccharophila</name>
    <dbReference type="NCBI Taxonomy" id="304"/>
    <lineage>
        <taxon>Bacteria</taxon>
        <taxon>Pseudomonadati</taxon>
        <taxon>Pseudomonadota</taxon>
        <taxon>Betaproteobacteria</taxon>
        <taxon>Burkholderiales</taxon>
        <taxon>Sphaerotilaceae</taxon>
        <taxon>Roseateles</taxon>
    </lineage>
</organism>
<keyword evidence="3 8" id="KW-0813">Transport</keyword>
<comment type="subcellular location">
    <subcellularLocation>
        <location evidence="1 8">Cell membrane</location>
        <topology evidence="1 8">Multi-pass membrane protein</topology>
    </subcellularLocation>
</comment>
<sequence length="287" mass="30310">MKHAKTAPGPLATSRMALWATLGFFYLPMVVLVVYSFNASEQVTVWAGVSMKWYGRLLADTELLSAASLSLRVAALTALSSMVMGAWAGYVLARFGPGKGGGKAGGFRGLGLFQAMVNAPLVIPEVILGIATLLLFVTLGSSIGWPADLGFVTIWLGHTVLCVSFVALMVQSRVRDIDPTLEEAAQDLGARPLTVFLSVTLPQMSQTVISGGLLSFAISADDLILSAFLSGPGSTTLPMLVFSRVRLGLNPEMNALATVFMAVVALAVWGATRFTARQRRRSQAAAG</sequence>
<feature type="transmembrane region" description="Helical" evidence="8">
    <location>
        <begin position="16"/>
        <end position="37"/>
    </location>
</feature>
<reference evidence="10 11" key="1">
    <citation type="submission" date="2019-03" db="EMBL/GenBank/DDBJ databases">
        <title>Genomic Encyclopedia of Type Strains, Phase IV (KMG-IV): sequencing the most valuable type-strain genomes for metagenomic binning, comparative biology and taxonomic classification.</title>
        <authorList>
            <person name="Goeker M."/>
        </authorList>
    </citation>
    <scope>NUCLEOTIDE SEQUENCE [LARGE SCALE GENOMIC DNA]</scope>
    <source>
        <strain evidence="10 11">DSM 654</strain>
    </source>
</reference>
<feature type="transmembrane region" description="Helical" evidence="8">
    <location>
        <begin position="112"/>
        <end position="137"/>
    </location>
</feature>
<dbReference type="PROSITE" id="PS50928">
    <property type="entry name" value="ABC_TM1"/>
    <property type="match status" value="1"/>
</dbReference>
<feature type="transmembrane region" description="Helical" evidence="8">
    <location>
        <begin position="149"/>
        <end position="170"/>
    </location>
</feature>
<dbReference type="RefSeq" id="WP_415840405.1">
    <property type="nucleotide sequence ID" value="NZ_CBCSGL010000010.1"/>
</dbReference>
<dbReference type="Proteomes" id="UP000295110">
    <property type="component" value="Unassembled WGS sequence"/>
</dbReference>
<name>A0A4V6P2W7_ROSSA</name>
<dbReference type="InterPro" id="IPR000515">
    <property type="entry name" value="MetI-like"/>
</dbReference>